<sequence length="273" mass="30745">MTKTLLMAKTLKNHKLRLFDTHCHFDFDEFAASFPEQMSAATHAQVDKILIPSVGVFNWLRVKNLAAQYPATLRYALGFHPYFLEHFADEQLQLLEDELALRESACVAVGECGLDAMVEVNTSLQERVFIAQLAMAQHARLPVILHSRKTHNRLLQLIKQHRFTQGGVLHAFSGSEQQARQFIDLGFKIGVGGVITYPRANKTRQAISQLPIESLVLETDAPDMPLSGRQGEANHPKYLIDVLEELAALRDTNKEQLASQLWTNSIELFGNDE</sequence>
<accession>A0A2J8I3B0</accession>
<dbReference type="GO" id="GO:0016788">
    <property type="term" value="F:hydrolase activity, acting on ester bonds"/>
    <property type="evidence" value="ECO:0007669"/>
    <property type="project" value="InterPro"/>
</dbReference>
<dbReference type="InterPro" id="IPR001130">
    <property type="entry name" value="TatD-like"/>
</dbReference>
<evidence type="ECO:0000313" key="6">
    <source>
        <dbReference type="Proteomes" id="UP000236449"/>
    </source>
</evidence>
<gene>
    <name evidence="5" type="ORF">C1N32_09425</name>
</gene>
<dbReference type="PROSITE" id="PS01137">
    <property type="entry name" value="TATD_1"/>
    <property type="match status" value="1"/>
</dbReference>
<dbReference type="Proteomes" id="UP000236449">
    <property type="component" value="Unassembled WGS sequence"/>
</dbReference>
<evidence type="ECO:0000256" key="4">
    <source>
        <dbReference type="PIRSR" id="PIRSR005902-1"/>
    </source>
</evidence>
<dbReference type="AlphaFoldDB" id="A0A2J8I3B0"/>
<dbReference type="PANTHER" id="PTHR46124:SF3">
    <property type="entry name" value="HYDROLASE"/>
    <property type="match status" value="1"/>
</dbReference>
<dbReference type="OrthoDB" id="9810005at2"/>
<feature type="binding site" evidence="4">
    <location>
        <position position="146"/>
    </location>
    <ligand>
        <name>a divalent metal cation</name>
        <dbReference type="ChEBI" id="CHEBI:60240"/>
        <label>2</label>
    </ligand>
</feature>
<feature type="binding site" evidence="4">
    <location>
        <position position="24"/>
    </location>
    <ligand>
        <name>a divalent metal cation</name>
        <dbReference type="ChEBI" id="CHEBI:60240"/>
        <label>1</label>
    </ligand>
</feature>
<feature type="binding site" evidence="4">
    <location>
        <position position="170"/>
    </location>
    <ligand>
        <name>a divalent metal cation</name>
        <dbReference type="ChEBI" id="CHEBI:60240"/>
        <label>2</label>
    </ligand>
</feature>
<feature type="binding site" evidence="4">
    <location>
        <position position="22"/>
    </location>
    <ligand>
        <name>a divalent metal cation</name>
        <dbReference type="ChEBI" id="CHEBI:60240"/>
        <label>1</label>
    </ligand>
</feature>
<dbReference type="PROSITE" id="PS01091">
    <property type="entry name" value="TATD_3"/>
    <property type="match status" value="1"/>
</dbReference>
<evidence type="ECO:0000313" key="5">
    <source>
        <dbReference type="EMBL" id="PNI05010.1"/>
    </source>
</evidence>
<dbReference type="GO" id="GO:0046872">
    <property type="term" value="F:metal ion binding"/>
    <property type="evidence" value="ECO:0007669"/>
    <property type="project" value="UniProtKB-KW"/>
</dbReference>
<reference evidence="5 6" key="1">
    <citation type="submission" date="2018-01" db="EMBL/GenBank/DDBJ databases">
        <title>Draft genome sequences of six Vibrio diazotrophicus strains isolated from deep-sea sediments of the Baltic Sea.</title>
        <authorList>
            <person name="Castillo D."/>
            <person name="Vandieken V."/>
            <person name="Chiang O."/>
            <person name="Middelboe M."/>
        </authorList>
    </citation>
    <scope>NUCLEOTIDE SEQUENCE [LARGE SCALE GENOMIC DNA]</scope>
    <source>
        <strain evidence="5 6">60.27F</strain>
    </source>
</reference>
<keyword evidence="2 4" id="KW-0479">Metal-binding</keyword>
<dbReference type="PIRSF" id="PIRSF005902">
    <property type="entry name" value="DNase_TatD"/>
    <property type="match status" value="1"/>
</dbReference>
<evidence type="ECO:0000256" key="3">
    <source>
        <dbReference type="ARBA" id="ARBA00022801"/>
    </source>
</evidence>
<keyword evidence="3" id="KW-0378">Hydrolase</keyword>
<dbReference type="CDD" id="cd01310">
    <property type="entry name" value="TatD_DNAse"/>
    <property type="match status" value="1"/>
</dbReference>
<dbReference type="InterPro" id="IPR018228">
    <property type="entry name" value="DNase_TatD-rel_CS"/>
</dbReference>
<evidence type="ECO:0000256" key="1">
    <source>
        <dbReference type="ARBA" id="ARBA00009275"/>
    </source>
</evidence>
<dbReference type="FunFam" id="3.20.20.140:FF:000005">
    <property type="entry name" value="TatD family hydrolase"/>
    <property type="match status" value="1"/>
</dbReference>
<dbReference type="Gene3D" id="3.20.20.140">
    <property type="entry name" value="Metal-dependent hydrolases"/>
    <property type="match status" value="1"/>
</dbReference>
<comment type="similarity">
    <text evidence="1">Belongs to the metallo-dependent hydrolases superfamily. TatD-type hydrolase family.</text>
</comment>
<name>A0A2J8I3B0_VIBDI</name>
<proteinExistence type="inferred from homology"/>
<dbReference type="PANTHER" id="PTHR46124">
    <property type="entry name" value="D-AMINOACYL-TRNA DEACYLASE"/>
    <property type="match status" value="1"/>
</dbReference>
<protein>
    <submittedName>
        <fullName evidence="5">Deoxyribonuclease</fullName>
    </submittedName>
</protein>
<comment type="caution">
    <text evidence="5">The sequence shown here is derived from an EMBL/GenBank/DDBJ whole genome shotgun (WGS) entry which is preliminary data.</text>
</comment>
<dbReference type="InterPro" id="IPR032466">
    <property type="entry name" value="Metal_Hydrolase"/>
</dbReference>
<dbReference type="EMBL" id="POSK01000005">
    <property type="protein sequence ID" value="PNI05010.1"/>
    <property type="molecule type" value="Genomic_DNA"/>
</dbReference>
<dbReference type="SUPFAM" id="SSF51556">
    <property type="entry name" value="Metallo-dependent hydrolases"/>
    <property type="match status" value="1"/>
</dbReference>
<dbReference type="Pfam" id="PF01026">
    <property type="entry name" value="TatD_DNase"/>
    <property type="match status" value="1"/>
</dbReference>
<organism evidence="5 6">
    <name type="scientific">Vibrio diazotrophicus</name>
    <dbReference type="NCBI Taxonomy" id="685"/>
    <lineage>
        <taxon>Bacteria</taxon>
        <taxon>Pseudomonadati</taxon>
        <taxon>Pseudomonadota</taxon>
        <taxon>Gammaproteobacteria</taxon>
        <taxon>Vibrionales</taxon>
        <taxon>Vibrionaceae</taxon>
        <taxon>Vibrio</taxon>
    </lineage>
</organism>
<evidence type="ECO:0000256" key="2">
    <source>
        <dbReference type="ARBA" id="ARBA00022723"/>
    </source>
</evidence>
<feature type="binding site" evidence="4">
    <location>
        <position position="220"/>
    </location>
    <ligand>
        <name>a divalent metal cation</name>
        <dbReference type="ChEBI" id="CHEBI:60240"/>
        <label>1</label>
    </ligand>
</feature>
<feature type="binding site" evidence="4">
    <location>
        <position position="111"/>
    </location>
    <ligand>
        <name>a divalent metal cation</name>
        <dbReference type="ChEBI" id="CHEBI:60240"/>
        <label>1</label>
    </ligand>
</feature>
<dbReference type="GO" id="GO:0005829">
    <property type="term" value="C:cytosol"/>
    <property type="evidence" value="ECO:0007669"/>
    <property type="project" value="TreeGrafter"/>
</dbReference>